<evidence type="ECO:0000256" key="8">
    <source>
        <dbReference type="ARBA" id="ARBA00032005"/>
    </source>
</evidence>
<evidence type="ECO:0000256" key="5">
    <source>
        <dbReference type="ARBA" id="ARBA00022723"/>
    </source>
</evidence>
<name>A0A1S3GY28_DIPOR</name>
<protein>
    <recommendedName>
        <fullName evidence="4 13">Cytidine deaminase</fullName>
        <ecNumber evidence="4 13">3.5.4.5</ecNumber>
    </recommendedName>
    <alternativeName>
        <fullName evidence="8 13">Cytidine aminohydrolase</fullName>
    </alternativeName>
</protein>
<dbReference type="InterPro" id="IPR002125">
    <property type="entry name" value="CMP_dCMP_dom"/>
</dbReference>
<feature type="binding site" evidence="12">
    <location>
        <position position="82"/>
    </location>
    <ligand>
        <name>Zn(2+)</name>
        <dbReference type="ChEBI" id="CHEBI:29105"/>
        <note>catalytic</note>
    </ligand>
</feature>
<evidence type="ECO:0000256" key="9">
    <source>
        <dbReference type="ARBA" id="ARBA00049558"/>
    </source>
</evidence>
<dbReference type="AlphaFoldDB" id="A0A1S3GY28"/>
<reference evidence="16" key="1">
    <citation type="submission" date="2025-08" db="UniProtKB">
        <authorList>
            <consortium name="RefSeq"/>
        </authorList>
    </citation>
    <scope>IDENTIFICATION</scope>
    <source>
        <tissue evidence="16">Kidney</tissue>
    </source>
</reference>
<dbReference type="PROSITE" id="PS51747">
    <property type="entry name" value="CYT_DCMP_DEAMINASES_2"/>
    <property type="match status" value="1"/>
</dbReference>
<dbReference type="Gene3D" id="3.40.140.10">
    <property type="entry name" value="Cytidine Deaminase, domain 2"/>
    <property type="match status" value="1"/>
</dbReference>
<dbReference type="InParanoid" id="A0A1S3GY28"/>
<dbReference type="FunFam" id="3.40.140.10:FF:000008">
    <property type="entry name" value="Cytidine deaminase"/>
    <property type="match status" value="1"/>
</dbReference>
<evidence type="ECO:0000256" key="3">
    <source>
        <dbReference type="ARBA" id="ARBA00006576"/>
    </source>
</evidence>
<dbReference type="InterPro" id="IPR006262">
    <property type="entry name" value="Cyt_deam_tetra"/>
</dbReference>
<evidence type="ECO:0000256" key="13">
    <source>
        <dbReference type="RuleBase" id="RU364006"/>
    </source>
</evidence>
<evidence type="ECO:0000256" key="11">
    <source>
        <dbReference type="PIRSR" id="PIRSR606262-2"/>
    </source>
</evidence>
<dbReference type="InterPro" id="IPR016192">
    <property type="entry name" value="APOBEC/CMP_deaminase_Zn-bd"/>
</dbReference>
<dbReference type="RefSeq" id="XP_012892877.1">
    <property type="nucleotide sequence ID" value="XM_013037423.1"/>
</dbReference>
<evidence type="ECO:0000313" key="15">
    <source>
        <dbReference type="Proteomes" id="UP000081671"/>
    </source>
</evidence>
<accession>A0A1S3GY28</accession>
<keyword evidence="7 12" id="KW-0862">Zinc</keyword>
<keyword evidence="6 13" id="KW-0378">Hydrolase</keyword>
<dbReference type="GO" id="GO:0004126">
    <property type="term" value="F:cytidine deaminase activity"/>
    <property type="evidence" value="ECO:0007669"/>
    <property type="project" value="UniProtKB-UniRule"/>
</dbReference>
<sequence length="164" mass="18072">CYKNIQIGSSVPRTGTDRAQEPPSCALEPEHVQRLLLSSREAKKSAYCPYSHFPVGAALLTRDGRVFSGCNIENACYPLSLCAERTAIQKAISEGHKDFRAIAISSDLQDDFISPCGGCRQVMREFGSDWAVYMTKPDGTYVVVRTVQELLPASFGPEDLQKTH</sequence>
<comment type="catalytic activity">
    <reaction evidence="13">
        <text>2'-deoxycytidine + H2O + H(+) = 2'-deoxyuridine + NH4(+)</text>
        <dbReference type="Rhea" id="RHEA:13433"/>
        <dbReference type="ChEBI" id="CHEBI:15377"/>
        <dbReference type="ChEBI" id="CHEBI:15378"/>
        <dbReference type="ChEBI" id="CHEBI:15698"/>
        <dbReference type="ChEBI" id="CHEBI:16450"/>
        <dbReference type="ChEBI" id="CHEBI:28938"/>
        <dbReference type="EC" id="3.5.4.5"/>
    </reaction>
</comment>
<feature type="domain" description="CMP/dCMP-type deaminase" evidence="14">
    <location>
        <begin position="30"/>
        <end position="158"/>
    </location>
</feature>
<dbReference type="OrthoDB" id="414540at2759"/>
<comment type="function">
    <text evidence="2 13">This enzyme scavenges exogenous and endogenous cytidine and 2'-deoxycytidine for UMP synthesis.</text>
</comment>
<evidence type="ECO:0000259" key="14">
    <source>
        <dbReference type="PROSITE" id="PS51747"/>
    </source>
</evidence>
<feature type="binding site" evidence="12">
    <location>
        <position position="119"/>
    </location>
    <ligand>
        <name>Zn(2+)</name>
        <dbReference type="ChEBI" id="CHEBI:29105"/>
        <note>catalytic</note>
    </ligand>
</feature>
<evidence type="ECO:0000256" key="4">
    <source>
        <dbReference type="ARBA" id="ARBA00012783"/>
    </source>
</evidence>
<dbReference type="Pfam" id="PF00383">
    <property type="entry name" value="dCMP_cyt_deam_1"/>
    <property type="match status" value="1"/>
</dbReference>
<dbReference type="GO" id="GO:0072527">
    <property type="term" value="P:pyrimidine-containing compound metabolic process"/>
    <property type="evidence" value="ECO:0007669"/>
    <property type="project" value="UniProtKB-ARBA"/>
</dbReference>
<dbReference type="EC" id="3.5.4.5" evidence="4 13"/>
<dbReference type="GO" id="GO:0042802">
    <property type="term" value="F:identical protein binding"/>
    <property type="evidence" value="ECO:0007669"/>
    <property type="project" value="UniProtKB-ARBA"/>
</dbReference>
<evidence type="ECO:0000313" key="16">
    <source>
        <dbReference type="RefSeq" id="XP_012892877.1"/>
    </source>
</evidence>
<dbReference type="FunCoup" id="A0A1S3GY28">
    <property type="interactions" value="430"/>
</dbReference>
<proteinExistence type="inferred from homology"/>
<dbReference type="KEGG" id="dord:106002566"/>
<keyword evidence="5 12" id="KW-0479">Metal-binding</keyword>
<dbReference type="Proteomes" id="UP000081671">
    <property type="component" value="Unplaced"/>
</dbReference>
<dbReference type="PROSITE" id="PS00903">
    <property type="entry name" value="CYT_DCMP_DEAMINASES_1"/>
    <property type="match status" value="1"/>
</dbReference>
<dbReference type="GO" id="GO:0055086">
    <property type="term" value="P:nucleobase-containing small molecule metabolic process"/>
    <property type="evidence" value="ECO:0007669"/>
    <property type="project" value="UniProtKB-ARBA"/>
</dbReference>
<dbReference type="SUPFAM" id="SSF53927">
    <property type="entry name" value="Cytidine deaminase-like"/>
    <property type="match status" value="1"/>
</dbReference>
<evidence type="ECO:0000256" key="6">
    <source>
        <dbReference type="ARBA" id="ARBA00022801"/>
    </source>
</evidence>
<evidence type="ECO:0000256" key="2">
    <source>
        <dbReference type="ARBA" id="ARBA00003949"/>
    </source>
</evidence>
<organism evidence="15 16">
    <name type="scientific">Dipodomys ordii</name>
    <name type="common">Ord's kangaroo rat</name>
    <dbReference type="NCBI Taxonomy" id="10020"/>
    <lineage>
        <taxon>Eukaryota</taxon>
        <taxon>Metazoa</taxon>
        <taxon>Chordata</taxon>
        <taxon>Craniata</taxon>
        <taxon>Vertebrata</taxon>
        <taxon>Euteleostomi</taxon>
        <taxon>Mammalia</taxon>
        <taxon>Eutheria</taxon>
        <taxon>Euarchontoglires</taxon>
        <taxon>Glires</taxon>
        <taxon>Rodentia</taxon>
        <taxon>Castorimorpha</taxon>
        <taxon>Heteromyidae</taxon>
        <taxon>Dipodomyinae</taxon>
        <taxon>Dipodomys</taxon>
    </lineage>
</organism>
<comment type="similarity">
    <text evidence="3 13">Belongs to the cytidine and deoxycytidylate deaminase family.</text>
</comment>
<feature type="active site" description="Proton donor" evidence="10">
    <location>
        <position position="84"/>
    </location>
</feature>
<comment type="cofactor">
    <cofactor evidence="1 12 13">
        <name>Zn(2+)</name>
        <dbReference type="ChEBI" id="CHEBI:29105"/>
    </cofactor>
</comment>
<dbReference type="STRING" id="10020.ENSDORP00000021802"/>
<comment type="catalytic activity">
    <reaction evidence="9 13">
        <text>cytidine + H2O + H(+) = uridine + NH4(+)</text>
        <dbReference type="Rhea" id="RHEA:16069"/>
        <dbReference type="ChEBI" id="CHEBI:15377"/>
        <dbReference type="ChEBI" id="CHEBI:15378"/>
        <dbReference type="ChEBI" id="CHEBI:16704"/>
        <dbReference type="ChEBI" id="CHEBI:17562"/>
        <dbReference type="ChEBI" id="CHEBI:28938"/>
        <dbReference type="EC" id="3.5.4.5"/>
    </reaction>
</comment>
<dbReference type="NCBIfam" id="NF004064">
    <property type="entry name" value="PRK05578.1"/>
    <property type="match status" value="1"/>
</dbReference>
<dbReference type="PANTHER" id="PTHR11644">
    <property type="entry name" value="CYTIDINE DEAMINASE"/>
    <property type="match status" value="1"/>
</dbReference>
<dbReference type="NCBIfam" id="TIGR01354">
    <property type="entry name" value="cyt_deam_tetra"/>
    <property type="match status" value="1"/>
</dbReference>
<dbReference type="PANTHER" id="PTHR11644:SF2">
    <property type="entry name" value="CYTIDINE DEAMINASE"/>
    <property type="match status" value="1"/>
</dbReference>
<feature type="binding site" evidence="12">
    <location>
        <position position="116"/>
    </location>
    <ligand>
        <name>Zn(2+)</name>
        <dbReference type="ChEBI" id="CHEBI:29105"/>
        <note>catalytic</note>
    </ligand>
</feature>
<evidence type="ECO:0000256" key="10">
    <source>
        <dbReference type="PIRSR" id="PIRSR606262-1"/>
    </source>
</evidence>
<dbReference type="GeneID" id="106002566"/>
<dbReference type="GO" id="GO:0008270">
    <property type="term" value="F:zinc ion binding"/>
    <property type="evidence" value="ECO:0007669"/>
    <property type="project" value="UniProtKB-UniRule"/>
</dbReference>
<feature type="non-terminal residue" evidence="16">
    <location>
        <position position="1"/>
    </location>
</feature>
<evidence type="ECO:0000256" key="7">
    <source>
        <dbReference type="ARBA" id="ARBA00022833"/>
    </source>
</evidence>
<dbReference type="CDD" id="cd01283">
    <property type="entry name" value="cytidine_deaminase"/>
    <property type="match status" value="1"/>
</dbReference>
<keyword evidence="15" id="KW-1185">Reference proteome</keyword>
<dbReference type="InterPro" id="IPR016193">
    <property type="entry name" value="Cytidine_deaminase-like"/>
</dbReference>
<dbReference type="InterPro" id="IPR050202">
    <property type="entry name" value="Cyt/Deoxycyt_deaminase"/>
</dbReference>
<feature type="binding site" evidence="11">
    <location>
        <begin position="71"/>
        <end position="77"/>
    </location>
    <ligand>
        <name>substrate</name>
    </ligand>
</feature>
<dbReference type="GO" id="GO:0005829">
    <property type="term" value="C:cytosol"/>
    <property type="evidence" value="ECO:0007669"/>
    <property type="project" value="TreeGrafter"/>
</dbReference>
<gene>
    <name evidence="16" type="primary">LOC106002566</name>
</gene>
<evidence type="ECO:0000256" key="12">
    <source>
        <dbReference type="PIRSR" id="PIRSR606262-3"/>
    </source>
</evidence>
<evidence type="ECO:0000256" key="1">
    <source>
        <dbReference type="ARBA" id="ARBA00001947"/>
    </source>
</evidence>